<keyword evidence="3" id="KW-1185">Reference proteome</keyword>
<feature type="region of interest" description="Disordered" evidence="1">
    <location>
        <begin position="96"/>
        <end position="119"/>
    </location>
</feature>
<evidence type="ECO:0000313" key="2">
    <source>
        <dbReference type="EnsemblPlants" id="TuG1812G0600003826.01.T01"/>
    </source>
</evidence>
<feature type="compositionally biased region" description="Low complexity" evidence="1">
    <location>
        <begin position="97"/>
        <end position="119"/>
    </location>
</feature>
<sequence length="150" mass="16100">MGRARTSITRSRAVRARLSRWTTDSWRRKSRARVSSTWSTARVLCSGSVLGRSSKLSSLLSRTPLATRSTNMTAHAASSRPAATMTLTASITIMYPSTSGSTTAPSSTTTTGSSTSQSPAIWSLMQQTRRTSPGSSIIVVNQTQRCRNGL</sequence>
<dbReference type="Proteomes" id="UP000015106">
    <property type="component" value="Chromosome 6"/>
</dbReference>
<dbReference type="AlphaFoldDB" id="A0A8R7QU18"/>
<evidence type="ECO:0000313" key="3">
    <source>
        <dbReference type="Proteomes" id="UP000015106"/>
    </source>
</evidence>
<protein>
    <submittedName>
        <fullName evidence="2">Uncharacterized protein</fullName>
    </submittedName>
</protein>
<accession>A0A8R7QU18</accession>
<reference evidence="3" key="1">
    <citation type="journal article" date="2013" name="Nature">
        <title>Draft genome of the wheat A-genome progenitor Triticum urartu.</title>
        <authorList>
            <person name="Ling H.Q."/>
            <person name="Zhao S."/>
            <person name="Liu D."/>
            <person name="Wang J."/>
            <person name="Sun H."/>
            <person name="Zhang C."/>
            <person name="Fan H."/>
            <person name="Li D."/>
            <person name="Dong L."/>
            <person name="Tao Y."/>
            <person name="Gao C."/>
            <person name="Wu H."/>
            <person name="Li Y."/>
            <person name="Cui Y."/>
            <person name="Guo X."/>
            <person name="Zheng S."/>
            <person name="Wang B."/>
            <person name="Yu K."/>
            <person name="Liang Q."/>
            <person name="Yang W."/>
            <person name="Lou X."/>
            <person name="Chen J."/>
            <person name="Feng M."/>
            <person name="Jian J."/>
            <person name="Zhang X."/>
            <person name="Luo G."/>
            <person name="Jiang Y."/>
            <person name="Liu J."/>
            <person name="Wang Z."/>
            <person name="Sha Y."/>
            <person name="Zhang B."/>
            <person name="Wu H."/>
            <person name="Tang D."/>
            <person name="Shen Q."/>
            <person name="Xue P."/>
            <person name="Zou S."/>
            <person name="Wang X."/>
            <person name="Liu X."/>
            <person name="Wang F."/>
            <person name="Yang Y."/>
            <person name="An X."/>
            <person name="Dong Z."/>
            <person name="Zhang K."/>
            <person name="Zhang X."/>
            <person name="Luo M.C."/>
            <person name="Dvorak J."/>
            <person name="Tong Y."/>
            <person name="Wang J."/>
            <person name="Yang H."/>
            <person name="Li Z."/>
            <person name="Wang D."/>
            <person name="Zhang A."/>
            <person name="Wang J."/>
        </authorList>
    </citation>
    <scope>NUCLEOTIDE SEQUENCE</scope>
    <source>
        <strain evidence="3">cv. G1812</strain>
    </source>
</reference>
<dbReference type="EnsemblPlants" id="TuG1812G0600003826.01.T01">
    <property type="protein sequence ID" value="TuG1812G0600003826.01.T01"/>
    <property type="gene ID" value="TuG1812G0600003826.01"/>
</dbReference>
<name>A0A8R7QU18_TRIUA</name>
<reference evidence="2" key="3">
    <citation type="submission" date="2022-06" db="UniProtKB">
        <authorList>
            <consortium name="EnsemblPlants"/>
        </authorList>
    </citation>
    <scope>IDENTIFICATION</scope>
</reference>
<dbReference type="Gramene" id="TuG1812G0600003826.01.T01">
    <property type="protein sequence ID" value="TuG1812G0600003826.01.T01"/>
    <property type="gene ID" value="TuG1812G0600003826.01"/>
</dbReference>
<reference evidence="2" key="2">
    <citation type="submission" date="2018-03" db="EMBL/GenBank/DDBJ databases">
        <title>The Triticum urartu genome reveals the dynamic nature of wheat genome evolution.</title>
        <authorList>
            <person name="Ling H."/>
            <person name="Ma B."/>
            <person name="Shi X."/>
            <person name="Liu H."/>
            <person name="Dong L."/>
            <person name="Sun H."/>
            <person name="Cao Y."/>
            <person name="Gao Q."/>
            <person name="Zheng S."/>
            <person name="Li Y."/>
            <person name="Yu Y."/>
            <person name="Du H."/>
            <person name="Qi M."/>
            <person name="Li Y."/>
            <person name="Yu H."/>
            <person name="Cui Y."/>
            <person name="Wang N."/>
            <person name="Chen C."/>
            <person name="Wu H."/>
            <person name="Zhao Y."/>
            <person name="Zhang J."/>
            <person name="Li Y."/>
            <person name="Zhou W."/>
            <person name="Zhang B."/>
            <person name="Hu W."/>
            <person name="Eijk M."/>
            <person name="Tang J."/>
            <person name="Witsenboer H."/>
            <person name="Zhao S."/>
            <person name="Li Z."/>
            <person name="Zhang A."/>
            <person name="Wang D."/>
            <person name="Liang C."/>
        </authorList>
    </citation>
    <scope>NUCLEOTIDE SEQUENCE [LARGE SCALE GENOMIC DNA]</scope>
    <source>
        <strain evidence="2">cv. G1812</strain>
    </source>
</reference>
<evidence type="ECO:0000256" key="1">
    <source>
        <dbReference type="SAM" id="MobiDB-lite"/>
    </source>
</evidence>
<organism evidence="2 3">
    <name type="scientific">Triticum urartu</name>
    <name type="common">Red wild einkorn</name>
    <name type="synonym">Crithodium urartu</name>
    <dbReference type="NCBI Taxonomy" id="4572"/>
    <lineage>
        <taxon>Eukaryota</taxon>
        <taxon>Viridiplantae</taxon>
        <taxon>Streptophyta</taxon>
        <taxon>Embryophyta</taxon>
        <taxon>Tracheophyta</taxon>
        <taxon>Spermatophyta</taxon>
        <taxon>Magnoliopsida</taxon>
        <taxon>Liliopsida</taxon>
        <taxon>Poales</taxon>
        <taxon>Poaceae</taxon>
        <taxon>BOP clade</taxon>
        <taxon>Pooideae</taxon>
        <taxon>Triticodae</taxon>
        <taxon>Triticeae</taxon>
        <taxon>Triticinae</taxon>
        <taxon>Triticum</taxon>
    </lineage>
</organism>
<proteinExistence type="predicted"/>